<keyword evidence="3" id="KW-1185">Reference proteome</keyword>
<protein>
    <submittedName>
        <fullName evidence="2">Uncharacterized protein</fullName>
    </submittedName>
</protein>
<organism evidence="2 3">
    <name type="scientific">Zizania palustris</name>
    <name type="common">Northern wild rice</name>
    <dbReference type="NCBI Taxonomy" id="103762"/>
    <lineage>
        <taxon>Eukaryota</taxon>
        <taxon>Viridiplantae</taxon>
        <taxon>Streptophyta</taxon>
        <taxon>Embryophyta</taxon>
        <taxon>Tracheophyta</taxon>
        <taxon>Spermatophyta</taxon>
        <taxon>Magnoliopsida</taxon>
        <taxon>Liliopsida</taxon>
        <taxon>Poales</taxon>
        <taxon>Poaceae</taxon>
        <taxon>BOP clade</taxon>
        <taxon>Oryzoideae</taxon>
        <taxon>Oryzeae</taxon>
        <taxon>Zizaniinae</taxon>
        <taxon>Zizania</taxon>
    </lineage>
</organism>
<gene>
    <name evidence="2" type="ORF">GUJ93_ZPchr0008g12094</name>
</gene>
<evidence type="ECO:0000313" key="2">
    <source>
        <dbReference type="EMBL" id="KAG8045037.1"/>
    </source>
</evidence>
<sequence length="147" mass="16326">MRRLVDRQRNCPAASSGPTRDRPRSTVTSATARTQSAGWGSKRIREQSSDTWDMLFAWSNSLMVAMSTMHADAELELVLDSEASAGQTSPFLHRVICNSAGPHIWVRLSRPFSTDPTDWKEQSENLDFDLGVGAGLGEEEITRITCR</sequence>
<evidence type="ECO:0000256" key="1">
    <source>
        <dbReference type="SAM" id="MobiDB-lite"/>
    </source>
</evidence>
<accession>A0A8J5REA4</accession>
<proteinExistence type="predicted"/>
<feature type="region of interest" description="Disordered" evidence="1">
    <location>
        <begin position="1"/>
        <end position="44"/>
    </location>
</feature>
<name>A0A8J5REA4_ZIZPA</name>
<dbReference type="EMBL" id="JAAALK010000290">
    <property type="protein sequence ID" value="KAG8045037.1"/>
    <property type="molecule type" value="Genomic_DNA"/>
</dbReference>
<feature type="compositionally biased region" description="Polar residues" evidence="1">
    <location>
        <begin position="25"/>
        <end position="38"/>
    </location>
</feature>
<dbReference type="AlphaFoldDB" id="A0A8J5REA4"/>
<dbReference type="Proteomes" id="UP000729402">
    <property type="component" value="Unassembled WGS sequence"/>
</dbReference>
<reference evidence="2" key="2">
    <citation type="submission" date="2021-02" db="EMBL/GenBank/DDBJ databases">
        <authorList>
            <person name="Kimball J.A."/>
            <person name="Haas M.W."/>
            <person name="Macchietto M."/>
            <person name="Kono T."/>
            <person name="Duquette J."/>
            <person name="Shao M."/>
        </authorList>
    </citation>
    <scope>NUCLEOTIDE SEQUENCE</scope>
    <source>
        <tissue evidence="2">Fresh leaf tissue</tissue>
    </source>
</reference>
<comment type="caution">
    <text evidence="2">The sequence shown here is derived from an EMBL/GenBank/DDBJ whole genome shotgun (WGS) entry which is preliminary data.</text>
</comment>
<evidence type="ECO:0000313" key="3">
    <source>
        <dbReference type="Proteomes" id="UP000729402"/>
    </source>
</evidence>
<reference evidence="2" key="1">
    <citation type="journal article" date="2021" name="bioRxiv">
        <title>Whole Genome Assembly and Annotation of Northern Wild Rice, Zizania palustris L., Supports a Whole Genome Duplication in the Zizania Genus.</title>
        <authorList>
            <person name="Haas M."/>
            <person name="Kono T."/>
            <person name="Macchietto M."/>
            <person name="Millas R."/>
            <person name="McGilp L."/>
            <person name="Shao M."/>
            <person name="Duquette J."/>
            <person name="Hirsch C.N."/>
            <person name="Kimball J."/>
        </authorList>
    </citation>
    <scope>NUCLEOTIDE SEQUENCE</scope>
    <source>
        <tissue evidence="2">Fresh leaf tissue</tissue>
    </source>
</reference>